<feature type="region of interest" description="Disordered" evidence="4">
    <location>
        <begin position="73"/>
        <end position="116"/>
    </location>
</feature>
<dbReference type="InterPro" id="IPR018114">
    <property type="entry name" value="TRYPSIN_HIS"/>
</dbReference>
<feature type="domain" description="Peptidase S1" evidence="6">
    <location>
        <begin position="456"/>
        <end position="713"/>
    </location>
</feature>
<evidence type="ECO:0000259" key="6">
    <source>
        <dbReference type="PROSITE" id="PS50240"/>
    </source>
</evidence>
<dbReference type="Pfam" id="PF00089">
    <property type="entry name" value="Trypsin"/>
    <property type="match status" value="1"/>
</dbReference>
<dbReference type="GO" id="GO:0005576">
    <property type="term" value="C:extracellular region"/>
    <property type="evidence" value="ECO:0007669"/>
    <property type="project" value="UniProtKB-SubCell"/>
</dbReference>
<feature type="region of interest" description="Disordered" evidence="4">
    <location>
        <begin position="21"/>
        <end position="45"/>
    </location>
</feature>
<dbReference type="PROSITE" id="PS00134">
    <property type="entry name" value="TRYPSIN_HIS"/>
    <property type="match status" value="1"/>
</dbReference>
<dbReference type="Proteomes" id="UP001487740">
    <property type="component" value="Unassembled WGS sequence"/>
</dbReference>
<evidence type="ECO:0000313" key="7">
    <source>
        <dbReference type="EMBL" id="KAK8404637.1"/>
    </source>
</evidence>
<feature type="chain" id="PRO_5043912037" description="Peptidase S1 domain-containing protein" evidence="5">
    <location>
        <begin position="20"/>
        <end position="714"/>
    </location>
</feature>
<dbReference type="InterPro" id="IPR043504">
    <property type="entry name" value="Peptidase_S1_PA_chymotrypsin"/>
</dbReference>
<organism evidence="7 8">
    <name type="scientific">Scylla paramamosain</name>
    <name type="common">Mud crab</name>
    <dbReference type="NCBI Taxonomy" id="85552"/>
    <lineage>
        <taxon>Eukaryota</taxon>
        <taxon>Metazoa</taxon>
        <taxon>Ecdysozoa</taxon>
        <taxon>Arthropoda</taxon>
        <taxon>Crustacea</taxon>
        <taxon>Multicrustacea</taxon>
        <taxon>Malacostraca</taxon>
        <taxon>Eumalacostraca</taxon>
        <taxon>Eucarida</taxon>
        <taxon>Decapoda</taxon>
        <taxon>Pleocyemata</taxon>
        <taxon>Brachyura</taxon>
        <taxon>Eubrachyura</taxon>
        <taxon>Portunoidea</taxon>
        <taxon>Portunidae</taxon>
        <taxon>Portuninae</taxon>
        <taxon>Scylla</taxon>
    </lineage>
</organism>
<evidence type="ECO:0000256" key="2">
    <source>
        <dbReference type="ARBA" id="ARBA00022525"/>
    </source>
</evidence>
<evidence type="ECO:0000256" key="4">
    <source>
        <dbReference type="SAM" id="MobiDB-lite"/>
    </source>
</evidence>
<keyword evidence="8" id="KW-1185">Reference proteome</keyword>
<evidence type="ECO:0000256" key="3">
    <source>
        <dbReference type="ARBA" id="ARBA00023157"/>
    </source>
</evidence>
<dbReference type="Gene3D" id="2.40.10.10">
    <property type="entry name" value="Trypsin-like serine proteases"/>
    <property type="match status" value="2"/>
</dbReference>
<keyword evidence="5" id="KW-0732">Signal</keyword>
<sequence>MRRLLLVAMLVAAAAGAAQKRNDWSWGADGEDPKPAAASSEEAKKITGRSIGSFSVVEPPHFAGGHALAHVPGPALTHASGPAHSLGPAHGPHVVHVDDSAPLHPLGHGPVEPLVTGHQLRGEDRSLVAGPGDGKSEARFLGIKDKLCEFGLAYDCHKGKGYKGYGYSHHDISYVQPVQVVAVGGPIAAVPVAHKGYAYKGKGYGVPVTYPAAPPVYQAPIQPSYGPPPPPAYHPPSYDYHSDGVVNHVHTHKHLYNSGYGHGGSYGKDNSFESSSYSIDKLGGGPNPFIPGTPFGPATNTFPSSPFLNDCQCVAAQFCAFGDVIPRSNDLLQHITARNKRTDTLSTDGEEDEAVAASEGSEVAVQSETVEARKSRRRRDTVIFEDNKRPERDTMVFRETFDGVRGLAPSSSRQGFQGGSSQFQAGGPCGFGRVCCRNPVFRQQRAISTCGRRSNALGNLGRVKTNRFEQGDTEFGEYPWHGAILRRDGGENVYVCGGALIDSRHLVTAAHCLTGLSASELKVRLGEWDVSGKTEFYKHFDTNVAGIYSHPEFYAGNLQNDVAVVRLQSAVDMVSNPHISPVCLPDRHSTYTSQRCFVSGWGKDAFGSQGSFQHLLKEVDLPIVDRRTCQSTFQQTKLGRQFSLHDGMICAGGEEGKDACEGDGGSPLVCQGAGGSVELVGLVSWGLGCGERGIPGVYTNVPHYIDWIRSITKT</sequence>
<reference evidence="7 8" key="1">
    <citation type="submission" date="2023-03" db="EMBL/GenBank/DDBJ databases">
        <title>High-quality genome of Scylla paramamosain provides insights in environmental adaptation.</title>
        <authorList>
            <person name="Zhang L."/>
        </authorList>
    </citation>
    <scope>NUCLEOTIDE SEQUENCE [LARGE SCALE GENOMIC DNA]</scope>
    <source>
        <strain evidence="7">LZ_2023a</strain>
        <tissue evidence="7">Muscle</tissue>
    </source>
</reference>
<dbReference type="InterPro" id="IPR001254">
    <property type="entry name" value="Trypsin_dom"/>
</dbReference>
<evidence type="ECO:0000256" key="1">
    <source>
        <dbReference type="ARBA" id="ARBA00004613"/>
    </source>
</evidence>
<keyword evidence="3" id="KW-1015">Disulfide bond</keyword>
<dbReference type="InterPro" id="IPR001314">
    <property type="entry name" value="Peptidase_S1A"/>
</dbReference>
<dbReference type="InterPro" id="IPR009003">
    <property type="entry name" value="Peptidase_S1_PA"/>
</dbReference>
<dbReference type="GO" id="GO:0004252">
    <property type="term" value="F:serine-type endopeptidase activity"/>
    <property type="evidence" value="ECO:0007669"/>
    <property type="project" value="InterPro"/>
</dbReference>
<evidence type="ECO:0000256" key="5">
    <source>
        <dbReference type="SAM" id="SignalP"/>
    </source>
</evidence>
<dbReference type="CDD" id="cd00190">
    <property type="entry name" value="Tryp_SPc"/>
    <property type="match status" value="1"/>
</dbReference>
<dbReference type="GO" id="GO:0006508">
    <property type="term" value="P:proteolysis"/>
    <property type="evidence" value="ECO:0007669"/>
    <property type="project" value="InterPro"/>
</dbReference>
<comment type="caution">
    <text evidence="7">The sequence shown here is derived from an EMBL/GenBank/DDBJ whole genome shotgun (WGS) entry which is preliminary data.</text>
</comment>
<keyword evidence="2" id="KW-0964">Secreted</keyword>
<dbReference type="PRINTS" id="PR00722">
    <property type="entry name" value="CHYMOTRYPSIN"/>
</dbReference>
<feature type="signal peptide" evidence="5">
    <location>
        <begin position="1"/>
        <end position="19"/>
    </location>
</feature>
<dbReference type="FunFam" id="2.40.10.10:FF:000038">
    <property type="entry name" value="Serine protease"/>
    <property type="match status" value="1"/>
</dbReference>
<gene>
    <name evidence="7" type="ORF">O3P69_007707</name>
</gene>
<name>A0AAW0UWY2_SCYPA</name>
<accession>A0AAW0UWY2</accession>
<evidence type="ECO:0000313" key="8">
    <source>
        <dbReference type="Proteomes" id="UP001487740"/>
    </source>
</evidence>
<dbReference type="EMBL" id="JARAKH010000004">
    <property type="protein sequence ID" value="KAK8404637.1"/>
    <property type="molecule type" value="Genomic_DNA"/>
</dbReference>
<dbReference type="PROSITE" id="PS50240">
    <property type="entry name" value="TRYPSIN_DOM"/>
    <property type="match status" value="1"/>
</dbReference>
<dbReference type="AlphaFoldDB" id="A0AAW0UWY2"/>
<protein>
    <recommendedName>
        <fullName evidence="6">Peptidase S1 domain-containing protein</fullName>
    </recommendedName>
</protein>
<dbReference type="PANTHER" id="PTHR24258:SF142">
    <property type="entry name" value="PEPTIDASE S1 DOMAIN-CONTAINING PROTEIN"/>
    <property type="match status" value="1"/>
</dbReference>
<comment type="subcellular location">
    <subcellularLocation>
        <location evidence="1">Secreted</location>
    </subcellularLocation>
</comment>
<dbReference type="SUPFAM" id="SSF50494">
    <property type="entry name" value="Trypsin-like serine proteases"/>
    <property type="match status" value="1"/>
</dbReference>
<dbReference type="PANTHER" id="PTHR24258">
    <property type="entry name" value="SERINE PROTEASE-RELATED"/>
    <property type="match status" value="1"/>
</dbReference>
<proteinExistence type="predicted"/>
<dbReference type="SMART" id="SM00020">
    <property type="entry name" value="Tryp_SPc"/>
    <property type="match status" value="1"/>
</dbReference>